<feature type="domain" description="DUF4395" evidence="2">
    <location>
        <begin position="17"/>
        <end position="145"/>
    </location>
</feature>
<keyword evidence="1" id="KW-0472">Membrane</keyword>
<evidence type="ECO:0000259" key="2">
    <source>
        <dbReference type="Pfam" id="PF14340"/>
    </source>
</evidence>
<organism evidence="3 4">
    <name type="scientific">Deinococcus malanensis</name>
    <dbReference type="NCBI Taxonomy" id="1706855"/>
    <lineage>
        <taxon>Bacteria</taxon>
        <taxon>Thermotogati</taxon>
        <taxon>Deinococcota</taxon>
        <taxon>Deinococci</taxon>
        <taxon>Deinococcales</taxon>
        <taxon>Deinococcaceae</taxon>
        <taxon>Deinococcus</taxon>
    </lineage>
</organism>
<dbReference type="InterPro" id="IPR016942">
    <property type="entry name" value="UCP030042"/>
</dbReference>
<gene>
    <name evidence="3" type="ORF">GCM10008955_05430</name>
</gene>
<sequence length="153" mass="16460">MTVLPSTTAVRGFTRTDLSALKFNQLAVVVVTLLAITLMLPVLTLVLSAAMLTGALCPELSPLRAAYQALGPRFGLKPEVVEEDPRAHHFAQGVGGACLLASAMLTLWGLTAAGSVLGLLVIALATLNLSRKICMGCLMYFQYRRMRFALLRR</sequence>
<feature type="transmembrane region" description="Helical" evidence="1">
    <location>
        <begin position="26"/>
        <end position="52"/>
    </location>
</feature>
<reference evidence="4" key="1">
    <citation type="journal article" date="2019" name="Int. J. Syst. Evol. Microbiol.">
        <title>The Global Catalogue of Microorganisms (GCM) 10K type strain sequencing project: providing services to taxonomists for standard genome sequencing and annotation.</title>
        <authorList>
            <consortium name="The Broad Institute Genomics Platform"/>
            <consortium name="The Broad Institute Genome Sequencing Center for Infectious Disease"/>
            <person name="Wu L."/>
            <person name="Ma J."/>
        </authorList>
    </citation>
    <scope>NUCLEOTIDE SEQUENCE [LARGE SCALE GENOMIC DNA]</scope>
    <source>
        <strain evidence="4">JCM 30331</strain>
    </source>
</reference>
<dbReference type="Proteomes" id="UP000647587">
    <property type="component" value="Unassembled WGS sequence"/>
</dbReference>
<keyword evidence="4" id="KW-1185">Reference proteome</keyword>
<proteinExistence type="predicted"/>
<dbReference type="Pfam" id="PF14340">
    <property type="entry name" value="DUF4395"/>
    <property type="match status" value="1"/>
</dbReference>
<comment type="caution">
    <text evidence="3">The sequence shown here is derived from an EMBL/GenBank/DDBJ whole genome shotgun (WGS) entry which is preliminary data.</text>
</comment>
<protein>
    <recommendedName>
        <fullName evidence="2">DUF4395 domain-containing protein</fullName>
    </recommendedName>
</protein>
<dbReference type="EMBL" id="BMPP01000002">
    <property type="protein sequence ID" value="GGK14975.1"/>
    <property type="molecule type" value="Genomic_DNA"/>
</dbReference>
<keyword evidence="1" id="KW-0812">Transmembrane</keyword>
<name>A0ABQ2EK90_9DEIO</name>
<evidence type="ECO:0000256" key="1">
    <source>
        <dbReference type="SAM" id="Phobius"/>
    </source>
</evidence>
<feature type="transmembrane region" description="Helical" evidence="1">
    <location>
        <begin position="116"/>
        <end position="143"/>
    </location>
</feature>
<keyword evidence="1" id="KW-1133">Transmembrane helix</keyword>
<accession>A0ABQ2EK90</accession>
<dbReference type="PIRSF" id="PIRSF030042">
    <property type="entry name" value="UCP030042"/>
    <property type="match status" value="1"/>
</dbReference>
<evidence type="ECO:0000313" key="3">
    <source>
        <dbReference type="EMBL" id="GGK14975.1"/>
    </source>
</evidence>
<dbReference type="RefSeq" id="WP_189004338.1">
    <property type="nucleotide sequence ID" value="NZ_BMPP01000002.1"/>
</dbReference>
<dbReference type="InterPro" id="IPR025508">
    <property type="entry name" value="DUF4395"/>
</dbReference>
<evidence type="ECO:0000313" key="4">
    <source>
        <dbReference type="Proteomes" id="UP000647587"/>
    </source>
</evidence>